<accession>A0AAV5RQL4</accession>
<organism evidence="2 3">
    <name type="scientific">Starmerella bacillaris</name>
    <name type="common">Yeast</name>
    <name type="synonym">Candida zemplinina</name>
    <dbReference type="NCBI Taxonomy" id="1247836"/>
    <lineage>
        <taxon>Eukaryota</taxon>
        <taxon>Fungi</taxon>
        <taxon>Dikarya</taxon>
        <taxon>Ascomycota</taxon>
        <taxon>Saccharomycotina</taxon>
        <taxon>Dipodascomycetes</taxon>
        <taxon>Dipodascales</taxon>
        <taxon>Trichomonascaceae</taxon>
        <taxon>Starmerella</taxon>
    </lineage>
</organism>
<name>A0AAV5RQL4_STABA</name>
<dbReference type="EMBL" id="BTGC01000008">
    <property type="protein sequence ID" value="GMM53197.1"/>
    <property type="molecule type" value="Genomic_DNA"/>
</dbReference>
<sequence>MGLVENKTAVTYNLEKNQDSRHHLWLQHKNRRYDMYNKPPASDTAGFKKVQRLATMANYRTNFLRAHCLYDRPDVRMDIVNSILVPFWYTHNPRHLEILEEKYRTPRKVHLVSVKRRMGSLSLLRVQGIHKNIKGLRKELAAVSRDYYAEIAELEKQIKLISIYSEDPTDGEDMSEWISSLQEALKDLKEESKNVVETLDINRRIRYRKKQEAQVFWNYMHKLKLQEDRRQSALKAPGKLTLLNL</sequence>
<gene>
    <name evidence="2" type="ORF">DASB73_041600</name>
</gene>
<evidence type="ECO:0000256" key="1">
    <source>
        <dbReference type="SAM" id="Coils"/>
    </source>
</evidence>
<feature type="coiled-coil region" evidence="1">
    <location>
        <begin position="137"/>
        <end position="198"/>
    </location>
</feature>
<keyword evidence="1" id="KW-0175">Coiled coil</keyword>
<proteinExistence type="predicted"/>
<protein>
    <submittedName>
        <fullName evidence="2">Uncharacterized protein</fullName>
    </submittedName>
</protein>
<evidence type="ECO:0000313" key="3">
    <source>
        <dbReference type="Proteomes" id="UP001362899"/>
    </source>
</evidence>
<keyword evidence="3" id="KW-1185">Reference proteome</keyword>
<dbReference type="Proteomes" id="UP001362899">
    <property type="component" value="Unassembled WGS sequence"/>
</dbReference>
<reference evidence="2 3" key="1">
    <citation type="journal article" date="2023" name="Elife">
        <title>Identification of key yeast species and microbe-microbe interactions impacting larval growth of Drosophila in the wild.</title>
        <authorList>
            <person name="Mure A."/>
            <person name="Sugiura Y."/>
            <person name="Maeda R."/>
            <person name="Honda K."/>
            <person name="Sakurai N."/>
            <person name="Takahashi Y."/>
            <person name="Watada M."/>
            <person name="Katoh T."/>
            <person name="Gotoh A."/>
            <person name="Gotoh Y."/>
            <person name="Taniguchi I."/>
            <person name="Nakamura K."/>
            <person name="Hayashi T."/>
            <person name="Katayama T."/>
            <person name="Uemura T."/>
            <person name="Hattori Y."/>
        </authorList>
    </citation>
    <scope>NUCLEOTIDE SEQUENCE [LARGE SCALE GENOMIC DNA]</scope>
    <source>
        <strain evidence="2 3">SB-73</strain>
    </source>
</reference>
<dbReference type="AlphaFoldDB" id="A0AAV5RQL4"/>
<evidence type="ECO:0000313" key="2">
    <source>
        <dbReference type="EMBL" id="GMM53197.1"/>
    </source>
</evidence>
<comment type="caution">
    <text evidence="2">The sequence shown here is derived from an EMBL/GenBank/DDBJ whole genome shotgun (WGS) entry which is preliminary data.</text>
</comment>